<comment type="caution">
    <text evidence="2">The sequence shown here is derived from an EMBL/GenBank/DDBJ whole genome shotgun (WGS) entry which is preliminary data.</text>
</comment>
<evidence type="ECO:0000313" key="2">
    <source>
        <dbReference type="EMBL" id="GFR58410.1"/>
    </source>
</evidence>
<feature type="compositionally biased region" description="Low complexity" evidence="1">
    <location>
        <begin position="367"/>
        <end position="377"/>
    </location>
</feature>
<feature type="region of interest" description="Disordered" evidence="1">
    <location>
        <begin position="447"/>
        <end position="493"/>
    </location>
</feature>
<feature type="compositionally biased region" description="Polar residues" evidence="1">
    <location>
        <begin position="341"/>
        <end position="366"/>
    </location>
</feature>
<dbReference type="Gene3D" id="3.40.50.10140">
    <property type="entry name" value="Toll/interleukin-1 receptor homology (TIR) domain"/>
    <property type="match status" value="1"/>
</dbReference>
<proteinExistence type="predicted"/>
<name>A0AAV4ECJ7_9GAST</name>
<evidence type="ECO:0008006" key="4">
    <source>
        <dbReference type="Google" id="ProtNLM"/>
    </source>
</evidence>
<feature type="compositionally biased region" description="Polar residues" evidence="1">
    <location>
        <begin position="447"/>
        <end position="469"/>
    </location>
</feature>
<feature type="compositionally biased region" description="Acidic residues" evidence="1">
    <location>
        <begin position="519"/>
        <end position="537"/>
    </location>
</feature>
<feature type="compositionally biased region" description="Basic and acidic residues" evidence="1">
    <location>
        <begin position="509"/>
        <end position="518"/>
    </location>
</feature>
<evidence type="ECO:0000256" key="1">
    <source>
        <dbReference type="SAM" id="MobiDB-lite"/>
    </source>
</evidence>
<feature type="compositionally biased region" description="Basic residues" evidence="1">
    <location>
        <begin position="240"/>
        <end position="254"/>
    </location>
</feature>
<dbReference type="InterPro" id="IPR035897">
    <property type="entry name" value="Toll_tir_struct_dom_sf"/>
</dbReference>
<accession>A0AAV4ECJ7</accession>
<feature type="compositionally biased region" description="Polar residues" evidence="1">
    <location>
        <begin position="540"/>
        <end position="556"/>
    </location>
</feature>
<protein>
    <recommendedName>
        <fullName evidence="4">TIR domain-containing protein</fullName>
    </recommendedName>
</protein>
<organism evidence="2 3">
    <name type="scientific">Elysia marginata</name>
    <dbReference type="NCBI Taxonomy" id="1093978"/>
    <lineage>
        <taxon>Eukaryota</taxon>
        <taxon>Metazoa</taxon>
        <taxon>Spiralia</taxon>
        <taxon>Lophotrochozoa</taxon>
        <taxon>Mollusca</taxon>
        <taxon>Gastropoda</taxon>
        <taxon>Heterobranchia</taxon>
        <taxon>Euthyneura</taxon>
        <taxon>Panpulmonata</taxon>
        <taxon>Sacoglossa</taxon>
        <taxon>Placobranchoidea</taxon>
        <taxon>Plakobranchidae</taxon>
        <taxon>Elysia</taxon>
    </lineage>
</organism>
<feature type="compositionally biased region" description="Polar residues" evidence="1">
    <location>
        <begin position="293"/>
        <end position="308"/>
    </location>
</feature>
<feature type="region of interest" description="Disordered" evidence="1">
    <location>
        <begin position="509"/>
        <end position="597"/>
    </location>
</feature>
<sequence>MNRIARGSFVIMATGGIEADAVRDDSDEISRYLSTQAKQSLNIVEDLQSPQSTDEYKEYIDYMPGNLREDNFDILLLYSKQDIREVKKFQRRIARDCFVTVGGLRHRPVVKLEDEFTSTDNPAIALDEAYKKALYVFLFITKAFCEQDTLLFKGHACLMNALEDKKWCVIPVQTEDRETRSKNRYRLPMMLNALQAVNYWDRNFYKESVERLLESKVDVFEQMNLELDDERKKDFLKNKEKYKRMRNSRERRRTALNPPPKKFPIQEEGTKCLSECANKSHSEGELIMEHSSSGYTNLKSNPNDSYPQSDIKLSRSDPELQSSNTEENCYNPSLSHHSSSQNRSCPEESNVSTQSQPEQNNLHSDLSSPSATPASATVQPCSLLSNSDSGISTVVHAPSSMSSRLGCEHLNEEGAENIISGNVASYPITCSEQRGLLHSQNYSFTSGHTDGSTQTTGSEFASVGDNSTKFSDEVKTGGPVVHHHHHHHKHFKIDKIKYMAVGENSTIRAVDRSSKFEDSDGESEDEEGNGEPEEEKQDSDSINLSSDDTELKTTAFSKPDSSKPSQLKSETKEEETMAKTVEDSGSPSYYGKAMGYPEMTNPHHSSLLESLGKLGRKNFF</sequence>
<feature type="compositionally biased region" description="Polar residues" evidence="1">
    <location>
        <begin position="319"/>
        <end position="332"/>
    </location>
</feature>
<gene>
    <name evidence="2" type="ORF">ElyMa_001767500</name>
</gene>
<feature type="region of interest" description="Disordered" evidence="1">
    <location>
        <begin position="293"/>
        <end position="381"/>
    </location>
</feature>
<feature type="compositionally biased region" description="Basic residues" evidence="1">
    <location>
        <begin position="481"/>
        <end position="492"/>
    </location>
</feature>
<keyword evidence="3" id="KW-1185">Reference proteome</keyword>
<feature type="region of interest" description="Disordered" evidence="1">
    <location>
        <begin position="238"/>
        <end position="268"/>
    </location>
</feature>
<evidence type="ECO:0000313" key="3">
    <source>
        <dbReference type="Proteomes" id="UP000762676"/>
    </source>
</evidence>
<feature type="compositionally biased region" description="Basic and acidic residues" evidence="1">
    <location>
        <begin position="569"/>
        <end position="582"/>
    </location>
</feature>
<dbReference type="AlphaFoldDB" id="A0AAV4ECJ7"/>
<reference evidence="2 3" key="1">
    <citation type="journal article" date="2021" name="Elife">
        <title>Chloroplast acquisition without the gene transfer in kleptoplastic sea slugs, Plakobranchus ocellatus.</title>
        <authorList>
            <person name="Maeda T."/>
            <person name="Takahashi S."/>
            <person name="Yoshida T."/>
            <person name="Shimamura S."/>
            <person name="Takaki Y."/>
            <person name="Nagai Y."/>
            <person name="Toyoda A."/>
            <person name="Suzuki Y."/>
            <person name="Arimoto A."/>
            <person name="Ishii H."/>
            <person name="Satoh N."/>
            <person name="Nishiyama T."/>
            <person name="Hasebe M."/>
            <person name="Maruyama T."/>
            <person name="Minagawa J."/>
            <person name="Obokata J."/>
            <person name="Shigenobu S."/>
        </authorList>
    </citation>
    <scope>NUCLEOTIDE SEQUENCE [LARGE SCALE GENOMIC DNA]</scope>
</reference>
<dbReference type="EMBL" id="BMAT01003602">
    <property type="protein sequence ID" value="GFR58410.1"/>
    <property type="molecule type" value="Genomic_DNA"/>
</dbReference>
<dbReference type="Proteomes" id="UP000762676">
    <property type="component" value="Unassembled WGS sequence"/>
</dbReference>